<comment type="caution">
    <text evidence="2">The sequence shown here is derived from an EMBL/GenBank/DDBJ whole genome shotgun (WGS) entry which is preliminary data.</text>
</comment>
<evidence type="ECO:0000259" key="1">
    <source>
        <dbReference type="Pfam" id="PF00149"/>
    </source>
</evidence>
<dbReference type="AlphaFoldDB" id="A0A1F5YDI4"/>
<dbReference type="Gene3D" id="3.60.21.10">
    <property type="match status" value="1"/>
</dbReference>
<reference evidence="2 3" key="1">
    <citation type="journal article" date="2016" name="Nat. Commun.">
        <title>Thousands of microbial genomes shed light on interconnected biogeochemical processes in an aquifer system.</title>
        <authorList>
            <person name="Anantharaman K."/>
            <person name="Brown C.T."/>
            <person name="Hug L.A."/>
            <person name="Sharon I."/>
            <person name="Castelle C.J."/>
            <person name="Probst A.J."/>
            <person name="Thomas B.C."/>
            <person name="Singh A."/>
            <person name="Wilkins M.J."/>
            <person name="Karaoz U."/>
            <person name="Brodie E.L."/>
            <person name="Williams K.H."/>
            <person name="Hubbard S.S."/>
            <person name="Banfield J.F."/>
        </authorList>
    </citation>
    <scope>NUCLEOTIDE SEQUENCE [LARGE SCALE GENOMIC DNA]</scope>
</reference>
<dbReference type="EMBL" id="MFIV01000142">
    <property type="protein sequence ID" value="OGF98248.1"/>
    <property type="molecule type" value="Genomic_DNA"/>
</dbReference>
<dbReference type="InterPro" id="IPR029052">
    <property type="entry name" value="Metallo-depent_PP-like"/>
</dbReference>
<sequence>MKRRNFLKFSLAGTLAGPLLGRKKLAAGQAAGVSFRFAHLTDMHVKPEDGAEQGLLQAIAAVNSLDPQPDFVIAGGDLVFDVLAADYQRADTLFSLYGRCMKNLKMPVYHVIGNHDIFGWYPWSTVSPGHPEYGKEMFRKRLGEGRTWRSFTHKGWHFILLDSIEWNPRRTDYVARINEAQMDWLKQDLAALDPAVPLVLVTHIPFFSIVEQNRSGANSSLPEGLALVNSKEVIELFEGFKLKLVLQGHLHRDERLELEDKRFIMSGAVCGAWWRGANIRTEEGFGIIDINNEDISYRYFDYGWRV</sequence>
<proteinExistence type="predicted"/>
<feature type="domain" description="Calcineurin-like phosphoesterase" evidence="1">
    <location>
        <begin position="35"/>
        <end position="252"/>
    </location>
</feature>
<dbReference type="SUPFAM" id="SSF56300">
    <property type="entry name" value="Metallo-dependent phosphatases"/>
    <property type="match status" value="1"/>
</dbReference>
<protein>
    <recommendedName>
        <fullName evidence="1">Calcineurin-like phosphoesterase domain-containing protein</fullName>
    </recommendedName>
</protein>
<dbReference type="PANTHER" id="PTHR43143:SF1">
    <property type="entry name" value="SERINE_THREONINE-PROTEIN PHOSPHATASE CPPED1"/>
    <property type="match status" value="1"/>
</dbReference>
<dbReference type="InterPro" id="IPR051918">
    <property type="entry name" value="STPP_CPPED1"/>
</dbReference>
<evidence type="ECO:0000313" key="3">
    <source>
        <dbReference type="Proteomes" id="UP000176992"/>
    </source>
</evidence>
<dbReference type="InterPro" id="IPR004843">
    <property type="entry name" value="Calcineurin-like_PHP"/>
</dbReference>
<dbReference type="Proteomes" id="UP000176992">
    <property type="component" value="Unassembled WGS sequence"/>
</dbReference>
<dbReference type="PANTHER" id="PTHR43143">
    <property type="entry name" value="METALLOPHOSPHOESTERASE, CALCINEURIN SUPERFAMILY"/>
    <property type="match status" value="1"/>
</dbReference>
<gene>
    <name evidence="2" type="ORF">A2Z86_08025</name>
</gene>
<evidence type="ECO:0000313" key="2">
    <source>
        <dbReference type="EMBL" id="OGF98248.1"/>
    </source>
</evidence>
<accession>A0A1F5YDI4</accession>
<name>A0A1F5YDI4_9BACT</name>
<dbReference type="Pfam" id="PF00149">
    <property type="entry name" value="Metallophos"/>
    <property type="match status" value="1"/>
</dbReference>
<dbReference type="GO" id="GO:0016787">
    <property type="term" value="F:hydrolase activity"/>
    <property type="evidence" value="ECO:0007669"/>
    <property type="project" value="InterPro"/>
</dbReference>
<organism evidence="2 3">
    <name type="scientific">Candidatus Glassbacteria bacterium GWA2_58_10</name>
    <dbReference type="NCBI Taxonomy" id="1817865"/>
    <lineage>
        <taxon>Bacteria</taxon>
        <taxon>Candidatus Glassiibacteriota</taxon>
    </lineage>
</organism>